<accession>A0A1I1AIZ4</accession>
<name>A0A1I1AIZ4_9CLOT</name>
<dbReference type="Pfam" id="PF14317">
    <property type="entry name" value="YcxB"/>
    <property type="match status" value="1"/>
</dbReference>
<evidence type="ECO:0000313" key="8">
    <source>
        <dbReference type="Proteomes" id="UP000198619"/>
    </source>
</evidence>
<feature type="transmembrane region" description="Helical" evidence="5">
    <location>
        <begin position="56"/>
        <end position="76"/>
    </location>
</feature>
<keyword evidence="2 5" id="KW-0812">Transmembrane</keyword>
<dbReference type="EMBL" id="FOKI01000038">
    <property type="protein sequence ID" value="SFB37989.1"/>
    <property type="molecule type" value="Genomic_DNA"/>
</dbReference>
<dbReference type="InterPro" id="IPR025588">
    <property type="entry name" value="YcxB-like_C"/>
</dbReference>
<evidence type="ECO:0000256" key="2">
    <source>
        <dbReference type="ARBA" id="ARBA00022692"/>
    </source>
</evidence>
<dbReference type="STRING" id="84698.SAMN04488528_103820"/>
<evidence type="ECO:0000256" key="1">
    <source>
        <dbReference type="ARBA" id="ARBA00004651"/>
    </source>
</evidence>
<evidence type="ECO:0000259" key="6">
    <source>
        <dbReference type="Pfam" id="PF14317"/>
    </source>
</evidence>
<dbReference type="Proteomes" id="UP000198619">
    <property type="component" value="Unassembled WGS sequence"/>
</dbReference>
<dbReference type="InterPro" id="IPR036640">
    <property type="entry name" value="ABC1_TM_sf"/>
</dbReference>
<evidence type="ECO:0000256" key="5">
    <source>
        <dbReference type="SAM" id="Phobius"/>
    </source>
</evidence>
<organism evidence="7 8">
    <name type="scientific">Clostridium frigidicarnis</name>
    <dbReference type="NCBI Taxonomy" id="84698"/>
    <lineage>
        <taxon>Bacteria</taxon>
        <taxon>Bacillati</taxon>
        <taxon>Bacillota</taxon>
        <taxon>Clostridia</taxon>
        <taxon>Eubacteriales</taxon>
        <taxon>Clostridiaceae</taxon>
        <taxon>Clostridium</taxon>
    </lineage>
</organism>
<feature type="domain" description="YcxB-like C-terminal" evidence="6">
    <location>
        <begin position="110"/>
        <end position="170"/>
    </location>
</feature>
<dbReference type="SUPFAM" id="SSF90123">
    <property type="entry name" value="ABC transporter transmembrane region"/>
    <property type="match status" value="1"/>
</dbReference>
<sequence length="176" mass="20610">MEVKFKNDIQYIIDLNNYLNQNSKSFNIRKKIFTWVPFICIILYAIVLLAKYYWNITLLLVVIVLLSISLIWLFIISKSFNWLVSKILRSSIKNNSRFTEHVNSTTTIILTDNEIIKKNVSSESKVAWSSINRLIVEDNYIYIHAKIGYIQIPVTAFKSSKEKDDFINHINTKITV</sequence>
<evidence type="ECO:0000256" key="3">
    <source>
        <dbReference type="ARBA" id="ARBA00022989"/>
    </source>
</evidence>
<dbReference type="RefSeq" id="WP_090042757.1">
    <property type="nucleotide sequence ID" value="NZ_FOKI01000038.1"/>
</dbReference>
<comment type="subcellular location">
    <subcellularLocation>
        <location evidence="1">Cell membrane</location>
        <topology evidence="1">Multi-pass membrane protein</topology>
    </subcellularLocation>
</comment>
<dbReference type="OrthoDB" id="1939685at2"/>
<gene>
    <name evidence="7" type="ORF">SAMN04488528_103820</name>
</gene>
<dbReference type="GO" id="GO:0005524">
    <property type="term" value="F:ATP binding"/>
    <property type="evidence" value="ECO:0007669"/>
    <property type="project" value="InterPro"/>
</dbReference>
<protein>
    <recommendedName>
        <fullName evidence="6">YcxB-like C-terminal domain-containing protein</fullName>
    </recommendedName>
</protein>
<evidence type="ECO:0000256" key="4">
    <source>
        <dbReference type="ARBA" id="ARBA00023136"/>
    </source>
</evidence>
<proteinExistence type="predicted"/>
<reference evidence="7 8" key="1">
    <citation type="submission" date="2016-10" db="EMBL/GenBank/DDBJ databases">
        <authorList>
            <person name="de Groot N.N."/>
        </authorList>
    </citation>
    <scope>NUCLEOTIDE SEQUENCE [LARGE SCALE GENOMIC DNA]</scope>
    <source>
        <strain evidence="7 8">DSM 12271</strain>
    </source>
</reference>
<keyword evidence="4 5" id="KW-0472">Membrane</keyword>
<keyword evidence="3 5" id="KW-1133">Transmembrane helix</keyword>
<dbReference type="AlphaFoldDB" id="A0A1I1AIZ4"/>
<evidence type="ECO:0000313" key="7">
    <source>
        <dbReference type="EMBL" id="SFB37989.1"/>
    </source>
</evidence>
<dbReference type="GO" id="GO:0005886">
    <property type="term" value="C:plasma membrane"/>
    <property type="evidence" value="ECO:0007669"/>
    <property type="project" value="UniProtKB-SubCell"/>
</dbReference>
<feature type="transmembrane region" description="Helical" evidence="5">
    <location>
        <begin position="32"/>
        <end position="50"/>
    </location>
</feature>
<keyword evidence="8" id="KW-1185">Reference proteome</keyword>